<accession>A0ACC2DFF6</accession>
<dbReference type="Proteomes" id="UP001162992">
    <property type="component" value="Chromosome 6"/>
</dbReference>
<proteinExistence type="predicted"/>
<protein>
    <submittedName>
        <fullName evidence="1">Uncharacterized protein</fullName>
    </submittedName>
</protein>
<organism evidence="1 2">
    <name type="scientific">Diphasiastrum complanatum</name>
    <name type="common">Issler's clubmoss</name>
    <name type="synonym">Lycopodium complanatum</name>
    <dbReference type="NCBI Taxonomy" id="34168"/>
    <lineage>
        <taxon>Eukaryota</taxon>
        <taxon>Viridiplantae</taxon>
        <taxon>Streptophyta</taxon>
        <taxon>Embryophyta</taxon>
        <taxon>Tracheophyta</taxon>
        <taxon>Lycopodiopsida</taxon>
        <taxon>Lycopodiales</taxon>
        <taxon>Lycopodiaceae</taxon>
        <taxon>Lycopodioideae</taxon>
        <taxon>Diphasiastrum</taxon>
    </lineage>
</organism>
<evidence type="ECO:0000313" key="1">
    <source>
        <dbReference type="EMBL" id="KAJ7553002.1"/>
    </source>
</evidence>
<reference evidence="2" key="1">
    <citation type="journal article" date="2024" name="Proc. Natl. Acad. Sci. U.S.A.">
        <title>Extraordinary preservation of gene collinearity over three hundred million years revealed in homosporous lycophytes.</title>
        <authorList>
            <person name="Li C."/>
            <person name="Wickell D."/>
            <person name="Kuo L.Y."/>
            <person name="Chen X."/>
            <person name="Nie B."/>
            <person name="Liao X."/>
            <person name="Peng D."/>
            <person name="Ji J."/>
            <person name="Jenkins J."/>
            <person name="Williams M."/>
            <person name="Shu S."/>
            <person name="Plott C."/>
            <person name="Barry K."/>
            <person name="Rajasekar S."/>
            <person name="Grimwood J."/>
            <person name="Han X."/>
            <person name="Sun S."/>
            <person name="Hou Z."/>
            <person name="He W."/>
            <person name="Dai G."/>
            <person name="Sun C."/>
            <person name="Schmutz J."/>
            <person name="Leebens-Mack J.H."/>
            <person name="Li F.W."/>
            <person name="Wang L."/>
        </authorList>
    </citation>
    <scope>NUCLEOTIDE SEQUENCE [LARGE SCALE GENOMIC DNA]</scope>
    <source>
        <strain evidence="2">cv. PW_Plant_1</strain>
    </source>
</reference>
<comment type="caution">
    <text evidence="1">The sequence shown here is derived from an EMBL/GenBank/DDBJ whole genome shotgun (WGS) entry which is preliminary data.</text>
</comment>
<keyword evidence="2" id="KW-1185">Reference proteome</keyword>
<gene>
    <name evidence="1" type="ORF">O6H91_06G080300</name>
</gene>
<evidence type="ECO:0000313" key="2">
    <source>
        <dbReference type="Proteomes" id="UP001162992"/>
    </source>
</evidence>
<sequence>MLKVVSRGADWEIVDDDGFVYKRPKKATEIETGSGANGELCARFQSFEQYRNSISPAFEEARHKRKELLLTMRNKYAAELQQWKDLFSKQSQEAERMCLKSTEPSSSAVTDYIPDSLGDPYQEAHIELSGQVEELEQFIKECTDICDQADNIVRLLDEDIQKTEEQLFRPLCISPRQIFANIASS</sequence>
<dbReference type="EMBL" id="CM055097">
    <property type="protein sequence ID" value="KAJ7553002.1"/>
    <property type="molecule type" value="Genomic_DNA"/>
</dbReference>
<name>A0ACC2DFF6_DIPCM</name>